<proteinExistence type="predicted"/>
<evidence type="ECO:0000259" key="1">
    <source>
        <dbReference type="Pfam" id="PF13360"/>
    </source>
</evidence>
<keyword evidence="3" id="KW-1185">Reference proteome</keyword>
<reference evidence="2 3" key="1">
    <citation type="submission" date="2019-02" db="EMBL/GenBank/DDBJ databases">
        <title>Deep-cultivation of Planctomycetes and their phenomic and genomic characterization uncovers novel biology.</title>
        <authorList>
            <person name="Wiegand S."/>
            <person name="Jogler M."/>
            <person name="Boedeker C."/>
            <person name="Pinto D."/>
            <person name="Vollmers J."/>
            <person name="Rivas-Marin E."/>
            <person name="Kohn T."/>
            <person name="Peeters S.H."/>
            <person name="Heuer A."/>
            <person name="Rast P."/>
            <person name="Oberbeckmann S."/>
            <person name="Bunk B."/>
            <person name="Jeske O."/>
            <person name="Meyerdierks A."/>
            <person name="Storesund J.E."/>
            <person name="Kallscheuer N."/>
            <person name="Luecker S."/>
            <person name="Lage O.M."/>
            <person name="Pohl T."/>
            <person name="Merkel B.J."/>
            <person name="Hornburger P."/>
            <person name="Mueller R.-W."/>
            <person name="Bruemmer F."/>
            <person name="Labrenz M."/>
            <person name="Spormann A.M."/>
            <person name="Op Den Camp H."/>
            <person name="Overmann J."/>
            <person name="Amann R."/>
            <person name="Jetten M.S.M."/>
            <person name="Mascher T."/>
            <person name="Medema M.H."/>
            <person name="Devos D.P."/>
            <person name="Kaster A.-K."/>
            <person name="Ovreas L."/>
            <person name="Rohde M."/>
            <person name="Galperin M.Y."/>
            <person name="Jogler C."/>
        </authorList>
    </citation>
    <scope>NUCLEOTIDE SEQUENCE [LARGE SCALE GENOMIC DNA]</scope>
    <source>
        <strain evidence="2 3">KOR34</strain>
    </source>
</reference>
<dbReference type="InterPro" id="IPR011047">
    <property type="entry name" value="Quinoprotein_ADH-like_sf"/>
</dbReference>
<dbReference type="SMART" id="SM00564">
    <property type="entry name" value="PQQ"/>
    <property type="match status" value="5"/>
</dbReference>
<gene>
    <name evidence="2" type="primary">bamB_5</name>
    <name evidence="2" type="ORF">KOR34_47860</name>
</gene>
<dbReference type="SUPFAM" id="SSF50998">
    <property type="entry name" value="Quinoprotein alcohol dehydrogenase-like"/>
    <property type="match status" value="1"/>
</dbReference>
<evidence type="ECO:0000313" key="3">
    <source>
        <dbReference type="Proteomes" id="UP000316714"/>
    </source>
</evidence>
<sequence length="399" mass="43302">MEWPSWRGPHGNAVAPAGEYPAEISDATKAWETPLPGEGTSTPVEWGGAIFLTASDDGSDLVCCYSQEGELQWRVALPGGEGGKHKSATGSNPSAVCNADYVVAYFKSGNIVCLTHDGDELWRKNLQEEYGDDSLWWDLGTSPVLTSAGVAVAVIQEKNAYLVTLDLKSGQEVWRADRHYARPRESDQAYTTPAVISEDGRETIVTWGADHLTGHDAQSGKLLWECGGFNPENQGMWRVIASATVADGVAYVPYGRGDYFAAVRVTGPADATQEERWLWNATRVGADVPSPVIVDNRIYNLEDRGTLSCLDAKSGEVLWSERLPRSNRKYYSSPLLAGGRLYCAREDGAVFVVSVKDGFELISEGDLGGEIVATPTPTRDGVLFRTRSKLLRFDGQSGG</sequence>
<dbReference type="Proteomes" id="UP000316714">
    <property type="component" value="Unassembled WGS sequence"/>
</dbReference>
<organism evidence="2 3">
    <name type="scientific">Posidoniimonas corsicana</name>
    <dbReference type="NCBI Taxonomy" id="1938618"/>
    <lineage>
        <taxon>Bacteria</taxon>
        <taxon>Pseudomonadati</taxon>
        <taxon>Planctomycetota</taxon>
        <taxon>Planctomycetia</taxon>
        <taxon>Pirellulales</taxon>
        <taxon>Lacipirellulaceae</taxon>
        <taxon>Posidoniimonas</taxon>
    </lineage>
</organism>
<dbReference type="InterPro" id="IPR002372">
    <property type="entry name" value="PQQ_rpt_dom"/>
</dbReference>
<dbReference type="AlphaFoldDB" id="A0A5C5UVP0"/>
<dbReference type="Pfam" id="PF13360">
    <property type="entry name" value="PQQ_2"/>
    <property type="match status" value="2"/>
</dbReference>
<dbReference type="EMBL" id="SIHJ01000005">
    <property type="protein sequence ID" value="TWT30228.1"/>
    <property type="molecule type" value="Genomic_DNA"/>
</dbReference>
<accession>A0A5C5UVP0</accession>
<dbReference type="PANTHER" id="PTHR34512:SF30">
    <property type="entry name" value="OUTER MEMBRANE PROTEIN ASSEMBLY FACTOR BAMB"/>
    <property type="match status" value="1"/>
</dbReference>
<dbReference type="Gene3D" id="2.130.10.10">
    <property type="entry name" value="YVTN repeat-like/Quinoprotein amine dehydrogenase"/>
    <property type="match status" value="2"/>
</dbReference>
<protein>
    <submittedName>
        <fullName evidence="2">Outer membrane protein assembly factor BamB</fullName>
    </submittedName>
</protein>
<comment type="caution">
    <text evidence="2">The sequence shown here is derived from an EMBL/GenBank/DDBJ whole genome shotgun (WGS) entry which is preliminary data.</text>
</comment>
<dbReference type="InterPro" id="IPR018391">
    <property type="entry name" value="PQQ_b-propeller_rpt"/>
</dbReference>
<dbReference type="PANTHER" id="PTHR34512">
    <property type="entry name" value="CELL SURFACE PROTEIN"/>
    <property type="match status" value="1"/>
</dbReference>
<feature type="domain" description="Pyrrolo-quinoline quinone repeat" evidence="1">
    <location>
        <begin position="274"/>
        <end position="396"/>
    </location>
</feature>
<name>A0A5C5UVP0_9BACT</name>
<feature type="domain" description="Pyrrolo-quinoline quinone repeat" evidence="1">
    <location>
        <begin position="24"/>
        <end position="177"/>
    </location>
</feature>
<dbReference type="InterPro" id="IPR015943">
    <property type="entry name" value="WD40/YVTN_repeat-like_dom_sf"/>
</dbReference>
<evidence type="ECO:0000313" key="2">
    <source>
        <dbReference type="EMBL" id="TWT30228.1"/>
    </source>
</evidence>